<evidence type="ECO:0000313" key="2">
    <source>
        <dbReference type="EMBL" id="GCE22588.1"/>
    </source>
</evidence>
<feature type="transmembrane region" description="Helical" evidence="1">
    <location>
        <begin position="31"/>
        <end position="52"/>
    </location>
</feature>
<dbReference type="AlphaFoldDB" id="A0A402AU02"/>
<reference evidence="3" key="1">
    <citation type="submission" date="2018-12" db="EMBL/GenBank/DDBJ databases">
        <title>Tengunoibacter tsumagoiensis gen. nov., sp. nov., Dictyobacter kobayashii sp. nov., D. alpinus sp. nov., and D. joshuensis sp. nov. and description of Dictyobacteraceae fam. nov. within the order Ktedonobacterales isolated from Tengu-no-mugimeshi.</title>
        <authorList>
            <person name="Wang C.M."/>
            <person name="Zheng Y."/>
            <person name="Sakai Y."/>
            <person name="Toyoda A."/>
            <person name="Minakuchi Y."/>
            <person name="Abe K."/>
            <person name="Yokota A."/>
            <person name="Yabe S."/>
        </authorList>
    </citation>
    <scope>NUCLEOTIDE SEQUENCE [LARGE SCALE GENOMIC DNA]</scope>
    <source>
        <strain evidence="3">Uno11</strain>
    </source>
</reference>
<dbReference type="EMBL" id="BIFS01000002">
    <property type="protein sequence ID" value="GCE22588.1"/>
    <property type="molecule type" value="Genomic_DNA"/>
</dbReference>
<keyword evidence="3" id="KW-1185">Reference proteome</keyword>
<feature type="transmembrane region" description="Helical" evidence="1">
    <location>
        <begin position="64"/>
        <end position="85"/>
    </location>
</feature>
<keyword evidence="1" id="KW-1133">Transmembrane helix</keyword>
<sequence>MFKRDNFLALLILVCSICVVYMLQLNNLLYMMRYIVAIEVVLFIIVFFVESWHSNVSWRRKGQMILCLLPFIGLLVVLFPFIGSASSHVPSQDPTVKVLNTISDYWEAGWGCVLFCCVTIFALKVQKFYSEVAIAEVVPVQPVPEVPRRRRVVYLGEDVSYRQEE</sequence>
<keyword evidence="1" id="KW-0472">Membrane</keyword>
<feature type="transmembrane region" description="Helical" evidence="1">
    <location>
        <begin position="7"/>
        <end position="25"/>
    </location>
</feature>
<dbReference type="Proteomes" id="UP000287188">
    <property type="component" value="Unassembled WGS sequence"/>
</dbReference>
<keyword evidence="1" id="KW-0812">Transmembrane</keyword>
<accession>A0A402AU02</accession>
<feature type="transmembrane region" description="Helical" evidence="1">
    <location>
        <begin position="105"/>
        <end position="123"/>
    </location>
</feature>
<evidence type="ECO:0000256" key="1">
    <source>
        <dbReference type="SAM" id="Phobius"/>
    </source>
</evidence>
<comment type="caution">
    <text evidence="2">The sequence shown here is derived from an EMBL/GenBank/DDBJ whole genome shotgun (WGS) entry which is preliminary data.</text>
</comment>
<organism evidence="2 3">
    <name type="scientific">Dictyobacter kobayashii</name>
    <dbReference type="NCBI Taxonomy" id="2014872"/>
    <lineage>
        <taxon>Bacteria</taxon>
        <taxon>Bacillati</taxon>
        <taxon>Chloroflexota</taxon>
        <taxon>Ktedonobacteria</taxon>
        <taxon>Ktedonobacterales</taxon>
        <taxon>Dictyobacteraceae</taxon>
        <taxon>Dictyobacter</taxon>
    </lineage>
</organism>
<evidence type="ECO:0000313" key="3">
    <source>
        <dbReference type="Proteomes" id="UP000287188"/>
    </source>
</evidence>
<name>A0A402AU02_9CHLR</name>
<gene>
    <name evidence="2" type="ORF">KDK_63880</name>
</gene>
<proteinExistence type="predicted"/>
<protein>
    <submittedName>
        <fullName evidence="2">Uncharacterized protein</fullName>
    </submittedName>
</protein>